<comment type="caution">
    <text evidence="1">The sequence shown here is derived from an EMBL/GenBank/DDBJ whole genome shotgun (WGS) entry which is preliminary data.</text>
</comment>
<protein>
    <submittedName>
        <fullName evidence="1">Uncharacterized protein</fullName>
    </submittedName>
</protein>
<keyword evidence="2" id="KW-1185">Reference proteome</keyword>
<name>A0A8T0E5J5_ARGBR</name>
<dbReference type="AlphaFoldDB" id="A0A8T0E5J5"/>
<sequence length="75" mass="8552">MMDGTVPLSETRPFSSVNRDRIGWLTGGEWTCNNGVTVFIKSERMGFEGRDEQPDVIRFVELLILKEMDFGLLGR</sequence>
<evidence type="ECO:0000313" key="2">
    <source>
        <dbReference type="Proteomes" id="UP000807504"/>
    </source>
</evidence>
<proteinExistence type="predicted"/>
<accession>A0A8T0E5J5</accession>
<dbReference type="Proteomes" id="UP000807504">
    <property type="component" value="Unassembled WGS sequence"/>
</dbReference>
<gene>
    <name evidence="1" type="ORF">HNY73_019589</name>
</gene>
<reference evidence="1" key="2">
    <citation type="submission" date="2020-06" db="EMBL/GenBank/DDBJ databases">
        <authorList>
            <person name="Sheffer M."/>
        </authorList>
    </citation>
    <scope>NUCLEOTIDE SEQUENCE</scope>
</reference>
<evidence type="ECO:0000313" key="1">
    <source>
        <dbReference type="EMBL" id="KAF8766536.1"/>
    </source>
</evidence>
<dbReference type="EMBL" id="JABXBU010002230">
    <property type="protein sequence ID" value="KAF8766536.1"/>
    <property type="molecule type" value="Genomic_DNA"/>
</dbReference>
<organism evidence="1 2">
    <name type="scientific">Argiope bruennichi</name>
    <name type="common">Wasp spider</name>
    <name type="synonym">Aranea bruennichi</name>
    <dbReference type="NCBI Taxonomy" id="94029"/>
    <lineage>
        <taxon>Eukaryota</taxon>
        <taxon>Metazoa</taxon>
        <taxon>Ecdysozoa</taxon>
        <taxon>Arthropoda</taxon>
        <taxon>Chelicerata</taxon>
        <taxon>Arachnida</taxon>
        <taxon>Araneae</taxon>
        <taxon>Araneomorphae</taxon>
        <taxon>Entelegynae</taxon>
        <taxon>Araneoidea</taxon>
        <taxon>Araneidae</taxon>
        <taxon>Argiope</taxon>
    </lineage>
</organism>
<reference evidence="1" key="1">
    <citation type="journal article" date="2020" name="bioRxiv">
        <title>Chromosome-level reference genome of the European wasp spider Argiope bruennichi: a resource for studies on range expansion and evolutionary adaptation.</title>
        <authorList>
            <person name="Sheffer M.M."/>
            <person name="Hoppe A."/>
            <person name="Krehenwinkel H."/>
            <person name="Uhl G."/>
            <person name="Kuss A.W."/>
            <person name="Jensen L."/>
            <person name="Jensen C."/>
            <person name="Gillespie R.G."/>
            <person name="Hoff K.J."/>
            <person name="Prost S."/>
        </authorList>
    </citation>
    <scope>NUCLEOTIDE SEQUENCE</scope>
</reference>